<gene>
    <name evidence="1" type="ORF">NLO413_0489</name>
</gene>
<name>A0A0F3NM35_9RICK</name>
<evidence type="ECO:0000313" key="2">
    <source>
        <dbReference type="Proteomes" id="UP000033562"/>
    </source>
</evidence>
<dbReference type="AlphaFoldDB" id="A0A0F3NM35"/>
<keyword evidence="2" id="KW-1185">Reference proteome</keyword>
<proteinExistence type="predicted"/>
<evidence type="ECO:0000313" key="1">
    <source>
        <dbReference type="EMBL" id="KJV69113.1"/>
    </source>
</evidence>
<protein>
    <submittedName>
        <fullName evidence="1">Uncharacterized protein</fullName>
    </submittedName>
</protein>
<reference evidence="1 2" key="1">
    <citation type="submission" date="2015-02" db="EMBL/GenBank/DDBJ databases">
        <title>Genome Sequencing of Rickettsiales.</title>
        <authorList>
            <person name="Daugherty S.C."/>
            <person name="Su Q."/>
            <person name="Abolude K."/>
            <person name="Beier-Sexton M."/>
            <person name="Carlyon J.A."/>
            <person name="Carter R."/>
            <person name="Day N.P."/>
            <person name="Dumler S.J."/>
            <person name="Dyachenko V."/>
            <person name="Godinez A."/>
            <person name="Kurtti T.J."/>
            <person name="Lichay M."/>
            <person name="Mullins K.E."/>
            <person name="Ott S."/>
            <person name="Pappas-Brown V."/>
            <person name="Paris D.H."/>
            <person name="Patel P."/>
            <person name="Richards A.L."/>
            <person name="Sadzewicz L."/>
            <person name="Sears K."/>
            <person name="Seidman D."/>
            <person name="Sengamalay N."/>
            <person name="Stenos J."/>
            <person name="Tallon L.J."/>
            <person name="Vincent G."/>
            <person name="Fraser C.M."/>
            <person name="Munderloh U."/>
            <person name="Dunning-Hotopp J.C."/>
        </authorList>
    </citation>
    <scope>NUCLEOTIDE SEQUENCE [LARGE SCALE GENOMIC DNA]</scope>
    <source>
        <strain evidence="1 2">RAC413</strain>
    </source>
</reference>
<comment type="caution">
    <text evidence="1">The sequence shown here is derived from an EMBL/GenBank/DDBJ whole genome shotgun (WGS) entry which is preliminary data.</text>
</comment>
<sequence length="47" mass="5372">MQISKSKNLKSCASLSVIIQKLKKFSQHFIITTQIILENFTIISGQY</sequence>
<dbReference type="EMBL" id="LANX01000001">
    <property type="protein sequence ID" value="KJV69113.1"/>
    <property type="molecule type" value="Genomic_DNA"/>
</dbReference>
<accession>A0A0F3NM35</accession>
<organism evidence="1 2">
    <name type="scientific">Candidatus Neoehrlichia procyonis str. RAC413</name>
    <dbReference type="NCBI Taxonomy" id="1359163"/>
    <lineage>
        <taxon>Bacteria</taxon>
        <taxon>Pseudomonadati</taxon>
        <taxon>Pseudomonadota</taxon>
        <taxon>Alphaproteobacteria</taxon>
        <taxon>Rickettsiales</taxon>
        <taxon>Anaplasmataceae</taxon>
        <taxon>Candidatus Neoehrlichia</taxon>
    </lineage>
</organism>
<dbReference type="Proteomes" id="UP000033562">
    <property type="component" value="Unassembled WGS sequence"/>
</dbReference>